<proteinExistence type="predicted"/>
<dbReference type="AlphaFoldDB" id="A0A1N6LWH2"/>
<dbReference type="Proteomes" id="UP000002899">
    <property type="component" value="Chromosome I"/>
</dbReference>
<dbReference type="KEGG" id="bmic:BMR1_01G00940"/>
<accession>A0A1N6LWH2</accession>
<feature type="compositionally biased region" description="Basic and acidic residues" evidence="1">
    <location>
        <begin position="9"/>
        <end position="34"/>
    </location>
</feature>
<evidence type="ECO:0000256" key="1">
    <source>
        <dbReference type="SAM" id="MobiDB-lite"/>
    </source>
</evidence>
<feature type="compositionally biased region" description="Basic and acidic residues" evidence="1">
    <location>
        <begin position="85"/>
        <end position="100"/>
    </location>
</feature>
<reference evidence="2 3" key="1">
    <citation type="journal article" date="2012" name="Nucleic Acids Res.">
        <title>Sequencing of the smallest Apicomplexan genome from the human pathogen Babesia microti.</title>
        <authorList>
            <person name="Cornillot E."/>
            <person name="Hadj-Kaddour K."/>
            <person name="Dassouli A."/>
            <person name="Noel B."/>
            <person name="Ranwez V."/>
            <person name="Vacherie B."/>
            <person name="Augagneur Y."/>
            <person name="Bres V."/>
            <person name="Duclos A."/>
            <person name="Randazzo S."/>
            <person name="Carcy B."/>
            <person name="Debierre-Grockiego F."/>
            <person name="Delbecq S."/>
            <person name="Moubri-Menage K."/>
            <person name="Shams-Eldin H."/>
            <person name="Usmani-Brown S."/>
            <person name="Bringaud F."/>
            <person name="Wincker P."/>
            <person name="Vivares C.P."/>
            <person name="Schwarz R.T."/>
            <person name="Schetters T.P."/>
            <person name="Krause P.J."/>
            <person name="Gorenflot A."/>
            <person name="Berry V."/>
            <person name="Barbe V."/>
            <person name="Ben Mamoun C."/>
        </authorList>
    </citation>
    <scope>NUCLEOTIDE SEQUENCE [LARGE SCALE GENOMIC DNA]</scope>
    <source>
        <strain evidence="2 3">RI</strain>
    </source>
</reference>
<organism evidence="2 3">
    <name type="scientific">Babesia microti (strain RI)</name>
    <dbReference type="NCBI Taxonomy" id="1133968"/>
    <lineage>
        <taxon>Eukaryota</taxon>
        <taxon>Sar</taxon>
        <taxon>Alveolata</taxon>
        <taxon>Apicomplexa</taxon>
        <taxon>Aconoidasida</taxon>
        <taxon>Piroplasmida</taxon>
        <taxon>Babesiidae</taxon>
        <taxon>Babesia</taxon>
    </lineage>
</organism>
<feature type="compositionally biased region" description="Low complexity" evidence="1">
    <location>
        <begin position="172"/>
        <end position="185"/>
    </location>
</feature>
<dbReference type="EMBL" id="FO082871">
    <property type="protein sequence ID" value="SIO73227.1"/>
    <property type="molecule type" value="Genomic_DNA"/>
</dbReference>
<dbReference type="VEuPathDB" id="PiroplasmaDB:BMR1_01G00940"/>
<protein>
    <submittedName>
        <fullName evidence="2">Uncharacterized protein</fullName>
    </submittedName>
</protein>
<reference evidence="2 3" key="2">
    <citation type="journal article" date="2013" name="PLoS ONE">
        <title>Whole genome mapping and re-organization of the nuclear and mitochondrial genomes of Babesia microti isolates.</title>
        <authorList>
            <person name="Cornillot E."/>
            <person name="Dassouli A."/>
            <person name="Garg A."/>
            <person name="Pachikara N."/>
            <person name="Randazzo S."/>
            <person name="Depoix D."/>
            <person name="Carcy B."/>
            <person name="Delbecq S."/>
            <person name="Frutos R."/>
            <person name="Silva J.C."/>
            <person name="Sutton R."/>
            <person name="Krause P.J."/>
            <person name="Mamoun C.B."/>
        </authorList>
    </citation>
    <scope>NUCLEOTIDE SEQUENCE [LARGE SCALE GENOMIC DNA]</scope>
    <source>
        <strain evidence="2 3">RI</strain>
    </source>
</reference>
<feature type="region of interest" description="Disordered" evidence="1">
    <location>
        <begin position="1"/>
        <end position="185"/>
    </location>
</feature>
<feature type="compositionally biased region" description="Low complexity" evidence="1">
    <location>
        <begin position="35"/>
        <end position="44"/>
    </location>
</feature>
<dbReference type="OrthoDB" id="445277at2759"/>
<evidence type="ECO:0000313" key="3">
    <source>
        <dbReference type="Proteomes" id="UP000002899"/>
    </source>
</evidence>
<gene>
    <name evidence="2" type="ORF">BMR1_01G00940</name>
</gene>
<feature type="compositionally biased region" description="Basic residues" evidence="1">
    <location>
        <begin position="74"/>
        <end position="84"/>
    </location>
</feature>
<sequence length="185" mass="21559">MPQPGFTKQELEAFEWSKQHKKIDGPRNSRRKDYSPVSSSPTDSSDSDIPKDPFNPLLLSTAKGYRHSRDSVRHSLKPKSRNRSKSRDRSRSPQKWDHELFYTNIESQSDEERRPKYKGDFDTRIGAWRSRAGGAYLPPEKPLSQDERDRMYPTYSSKKIPSSPCRKRHRSYSPSPTRPSPTYDL</sequence>
<dbReference type="RefSeq" id="XP_021337334.1">
    <property type="nucleotide sequence ID" value="XM_021481874.1"/>
</dbReference>
<dbReference type="GeneID" id="33043596"/>
<evidence type="ECO:0000313" key="2">
    <source>
        <dbReference type="EMBL" id="SIO73227.1"/>
    </source>
</evidence>
<feature type="compositionally biased region" description="Basic and acidic residues" evidence="1">
    <location>
        <begin position="110"/>
        <end position="123"/>
    </location>
</feature>
<name>A0A1N6LWH2_BABMR</name>
<reference evidence="2 3" key="3">
    <citation type="journal article" date="2016" name="Sci. Rep.">
        <title>Genome-wide diversity and gene expression profiling of Babesia microti isolates identify polymorphic genes that mediate host-pathogen interactions.</title>
        <authorList>
            <person name="Silva J.C."/>
            <person name="Cornillot E."/>
            <person name="McCracken C."/>
            <person name="Usmani-Brown S."/>
            <person name="Dwivedi A."/>
            <person name="Ifeonu O.O."/>
            <person name="Crabtree J."/>
            <person name="Gotia H.T."/>
            <person name="Virji A.Z."/>
            <person name="Reynes C."/>
            <person name="Colinge J."/>
            <person name="Kumar V."/>
            <person name="Lawres L."/>
            <person name="Pazzi J.E."/>
            <person name="Pablo J.V."/>
            <person name="Hung C."/>
            <person name="Brancato J."/>
            <person name="Kumari P."/>
            <person name="Orvis J."/>
            <person name="Tretina K."/>
            <person name="Chibucos M."/>
            <person name="Ott S."/>
            <person name="Sadzewicz L."/>
            <person name="Sengamalay N."/>
            <person name="Shetty A.C."/>
            <person name="Su Q."/>
            <person name="Tallon L."/>
            <person name="Fraser C.M."/>
            <person name="Frutos R."/>
            <person name="Molina D.M."/>
            <person name="Krause P.J."/>
            <person name="Ben Mamoun C."/>
        </authorList>
    </citation>
    <scope>NUCLEOTIDE SEQUENCE [LARGE SCALE GENOMIC DNA]</scope>
    <source>
        <strain evidence="2 3">RI</strain>
    </source>
</reference>
<keyword evidence="3" id="KW-1185">Reference proteome</keyword>